<protein>
    <submittedName>
        <fullName evidence="11">Uncharacterized protein</fullName>
    </submittedName>
</protein>
<sequence length="820" mass="93333">MAQSKSFFDDVKKELECSVCQELFSEVNEPKILKCLHTFCKNCLEAWLSRQREGQLSCPTCRQITECPNSNINSFPSNLFYKQMVEIVEAYSGKGQLEDDSLRCGNCEEKKPLKFYCFDCNTFLCEECAGAHSTWKLFKGHLVKEIGKFESSDMQDYARKSNVCKKHKDELRFYCENCNICICRDCAILEHRDDKSHNIVSLEQGFENKKSDILSKMKDIEAIASRLRVQKQTLEKKKFRMLESIDQATGEIHRVAEQWISFIRQNEAAMNNKLLEQKNSFRGTFSAQMSRLDEKLIEIGNSLVFSSDVLARENLPEILNVEEILDQRFQELSSEFLVSLNFSCVKYVPNDASPSIMNDALGKLIFTKTDPMLTTTDGKGLTEGTENKVCSFKIETRDSRRQITYSRVDKVGVDIRSVDTGNVIAPEITDLKNGCYEVKYKPKIAGKFEVCITVHGEAIVGSPFRLEVNEKRRQSQPSGIVKNRCHEEHLLKRIYSLQRQLTIENCPCSPCSRTKYCRPISRHFIDLSLVGRQGTIKDNAVTFSDHDHASLERDRLIMNSVDSAIRVKPDKPCYSMVCKQKNKKIRKKFEKKKKTRISNINQREKMEGYLQTQHLVHVLDNKVKLSLYKGDITNERVDAIVNAANEWLRHGGGVAAAIVSKGGRQIQDESTWIVQKYGPLDVGGATYTCAGNLPCRYVIHTVGPEWKKHGKENCKHFLHRACLESLHIAAVDLELSSIALTAISSGIFGMPKEICAQIMVSAVEAFSSSKEAEFSTLRDVRIVIIDEPTLSVFQKEFVTRYLSQEAPPKTMTTRESLQDE</sequence>
<accession>A0ABN8M736</accession>
<evidence type="ECO:0000256" key="6">
    <source>
        <dbReference type="PROSITE-ProRule" id="PRU00024"/>
    </source>
</evidence>
<dbReference type="InterPro" id="IPR027370">
    <property type="entry name" value="Znf-RING_euk"/>
</dbReference>
<dbReference type="SMART" id="SM00336">
    <property type="entry name" value="BBOX"/>
    <property type="match status" value="2"/>
</dbReference>
<dbReference type="InterPro" id="IPR014756">
    <property type="entry name" value="Ig_E-set"/>
</dbReference>
<dbReference type="SMART" id="SM00557">
    <property type="entry name" value="IG_FLMN"/>
    <property type="match status" value="1"/>
</dbReference>
<proteinExistence type="inferred from homology"/>
<comment type="caution">
    <text evidence="11">The sequence shown here is derived from an EMBL/GenBank/DDBJ whole genome shotgun (WGS) entry which is preliminary data.</text>
</comment>
<keyword evidence="4 6" id="KW-0863">Zinc-finger</keyword>
<dbReference type="PANTHER" id="PTHR25462:SF296">
    <property type="entry name" value="MEIOTIC P26, ISOFORM F"/>
    <property type="match status" value="1"/>
</dbReference>
<evidence type="ECO:0000313" key="12">
    <source>
        <dbReference type="Proteomes" id="UP001159427"/>
    </source>
</evidence>
<dbReference type="InterPro" id="IPR001298">
    <property type="entry name" value="Filamin/ABP280_rpt"/>
</dbReference>
<dbReference type="InterPro" id="IPR013083">
    <property type="entry name" value="Znf_RING/FYVE/PHD"/>
</dbReference>
<dbReference type="PROSITE" id="PS50194">
    <property type="entry name" value="FILAMIN_REPEAT"/>
    <property type="match status" value="1"/>
</dbReference>
<evidence type="ECO:0000256" key="7">
    <source>
        <dbReference type="PROSITE-ProRule" id="PRU00087"/>
    </source>
</evidence>
<dbReference type="InterPro" id="IPR017907">
    <property type="entry name" value="Znf_RING_CS"/>
</dbReference>
<reference evidence="11 12" key="1">
    <citation type="submission" date="2022-05" db="EMBL/GenBank/DDBJ databases">
        <authorList>
            <consortium name="Genoscope - CEA"/>
            <person name="William W."/>
        </authorList>
    </citation>
    <scope>NUCLEOTIDE SEQUENCE [LARGE SCALE GENOMIC DNA]</scope>
</reference>
<dbReference type="PROSITE" id="PS50119">
    <property type="entry name" value="ZF_BBOX"/>
    <property type="match status" value="2"/>
</dbReference>
<feature type="domain" description="Macro" evidence="10">
    <location>
        <begin position="612"/>
        <end position="801"/>
    </location>
</feature>
<evidence type="ECO:0000313" key="11">
    <source>
        <dbReference type="EMBL" id="CAH3022641.1"/>
    </source>
</evidence>
<comment type="similarity">
    <text evidence="1">Belongs to the TRIM/RBCC family.</text>
</comment>
<evidence type="ECO:0000259" key="8">
    <source>
        <dbReference type="PROSITE" id="PS50089"/>
    </source>
</evidence>
<dbReference type="InterPro" id="IPR000315">
    <property type="entry name" value="Znf_B-box"/>
</dbReference>
<dbReference type="Pfam" id="PF01661">
    <property type="entry name" value="Macro"/>
    <property type="match status" value="1"/>
</dbReference>
<feature type="domain" description="RING-type" evidence="8">
    <location>
        <begin position="17"/>
        <end position="62"/>
    </location>
</feature>
<dbReference type="InterPro" id="IPR001841">
    <property type="entry name" value="Znf_RING"/>
</dbReference>
<dbReference type="Pfam" id="PF00630">
    <property type="entry name" value="Filamin"/>
    <property type="match status" value="1"/>
</dbReference>
<evidence type="ECO:0000256" key="1">
    <source>
        <dbReference type="ARBA" id="ARBA00008518"/>
    </source>
</evidence>
<evidence type="ECO:0000259" key="10">
    <source>
        <dbReference type="PROSITE" id="PS51154"/>
    </source>
</evidence>
<dbReference type="InterPro" id="IPR002589">
    <property type="entry name" value="Macro_dom"/>
</dbReference>
<dbReference type="InterPro" id="IPR013783">
    <property type="entry name" value="Ig-like_fold"/>
</dbReference>
<dbReference type="Gene3D" id="3.30.160.60">
    <property type="entry name" value="Classic Zinc Finger"/>
    <property type="match status" value="1"/>
</dbReference>
<dbReference type="SMART" id="SM00506">
    <property type="entry name" value="A1pp"/>
    <property type="match status" value="1"/>
</dbReference>
<dbReference type="Gene3D" id="2.60.40.10">
    <property type="entry name" value="Immunoglobulins"/>
    <property type="match status" value="1"/>
</dbReference>
<feature type="domain" description="B box-type" evidence="9">
    <location>
        <begin position="159"/>
        <end position="202"/>
    </location>
</feature>
<feature type="repeat" description="Filamin" evidence="7">
    <location>
        <begin position="366"/>
        <end position="468"/>
    </location>
</feature>
<evidence type="ECO:0000256" key="3">
    <source>
        <dbReference type="ARBA" id="ARBA00022737"/>
    </source>
</evidence>
<name>A0ABN8M736_9CNID</name>
<dbReference type="Gene3D" id="3.40.220.10">
    <property type="entry name" value="Leucine Aminopeptidase, subunit E, domain 1"/>
    <property type="match status" value="1"/>
</dbReference>
<organism evidence="11 12">
    <name type="scientific">Porites evermanni</name>
    <dbReference type="NCBI Taxonomy" id="104178"/>
    <lineage>
        <taxon>Eukaryota</taxon>
        <taxon>Metazoa</taxon>
        <taxon>Cnidaria</taxon>
        <taxon>Anthozoa</taxon>
        <taxon>Hexacorallia</taxon>
        <taxon>Scleractinia</taxon>
        <taxon>Fungiina</taxon>
        <taxon>Poritidae</taxon>
        <taxon>Porites</taxon>
    </lineage>
</organism>
<dbReference type="PROSITE" id="PS51154">
    <property type="entry name" value="MACRO"/>
    <property type="match status" value="1"/>
</dbReference>
<feature type="non-terminal residue" evidence="11">
    <location>
        <position position="820"/>
    </location>
</feature>
<dbReference type="Proteomes" id="UP001159427">
    <property type="component" value="Unassembled WGS sequence"/>
</dbReference>
<dbReference type="PROSITE" id="PS50089">
    <property type="entry name" value="ZF_RING_2"/>
    <property type="match status" value="1"/>
</dbReference>
<keyword evidence="3" id="KW-0677">Repeat</keyword>
<dbReference type="SMART" id="SM00184">
    <property type="entry name" value="RING"/>
    <property type="match status" value="1"/>
</dbReference>
<evidence type="ECO:0000259" key="9">
    <source>
        <dbReference type="PROSITE" id="PS50119"/>
    </source>
</evidence>
<gene>
    <name evidence="11" type="ORF">PEVE_00016237</name>
</gene>
<keyword evidence="5" id="KW-0862">Zinc</keyword>
<dbReference type="EMBL" id="CALNXI010000227">
    <property type="protein sequence ID" value="CAH3022641.1"/>
    <property type="molecule type" value="Genomic_DNA"/>
</dbReference>
<dbReference type="Pfam" id="PF00643">
    <property type="entry name" value="zf-B_box"/>
    <property type="match status" value="2"/>
</dbReference>
<dbReference type="SUPFAM" id="SSF57845">
    <property type="entry name" value="B-box zinc-binding domain"/>
    <property type="match status" value="1"/>
</dbReference>
<feature type="domain" description="B box-type" evidence="9">
    <location>
        <begin position="99"/>
        <end position="146"/>
    </location>
</feature>
<dbReference type="SUPFAM" id="SSF52949">
    <property type="entry name" value="Macro domain-like"/>
    <property type="match status" value="1"/>
</dbReference>
<evidence type="ECO:0000256" key="4">
    <source>
        <dbReference type="ARBA" id="ARBA00022771"/>
    </source>
</evidence>
<dbReference type="SUPFAM" id="SSF57850">
    <property type="entry name" value="RING/U-box"/>
    <property type="match status" value="1"/>
</dbReference>
<keyword evidence="12" id="KW-1185">Reference proteome</keyword>
<evidence type="ECO:0000256" key="5">
    <source>
        <dbReference type="ARBA" id="ARBA00022833"/>
    </source>
</evidence>
<dbReference type="Gene3D" id="3.30.40.10">
    <property type="entry name" value="Zinc/RING finger domain, C3HC4 (zinc finger)"/>
    <property type="match status" value="1"/>
</dbReference>
<keyword evidence="2" id="KW-0479">Metal-binding</keyword>
<dbReference type="InterPro" id="IPR047153">
    <property type="entry name" value="TRIM45/56/19-like"/>
</dbReference>
<evidence type="ECO:0000256" key="2">
    <source>
        <dbReference type="ARBA" id="ARBA00022723"/>
    </source>
</evidence>
<dbReference type="Pfam" id="PF13445">
    <property type="entry name" value="zf-RING_UBOX"/>
    <property type="match status" value="1"/>
</dbReference>
<dbReference type="InterPro" id="IPR017868">
    <property type="entry name" value="Filamin/ABP280_repeat-like"/>
</dbReference>
<dbReference type="InterPro" id="IPR043472">
    <property type="entry name" value="Macro_dom-like"/>
</dbReference>
<dbReference type="PANTHER" id="PTHR25462">
    <property type="entry name" value="BONUS, ISOFORM C-RELATED"/>
    <property type="match status" value="1"/>
</dbReference>
<dbReference type="SUPFAM" id="SSF81296">
    <property type="entry name" value="E set domains"/>
    <property type="match status" value="1"/>
</dbReference>
<dbReference type="PROSITE" id="PS00518">
    <property type="entry name" value="ZF_RING_1"/>
    <property type="match status" value="1"/>
</dbReference>
<dbReference type="CDD" id="cd02907">
    <property type="entry name" value="Macro_Af1521_BAL-like"/>
    <property type="match status" value="1"/>
</dbReference>